<evidence type="ECO:0000313" key="2">
    <source>
        <dbReference type="EMBL" id="GAA4758667.1"/>
    </source>
</evidence>
<proteinExistence type="predicted"/>
<keyword evidence="3" id="KW-1185">Reference proteome</keyword>
<evidence type="ECO:0000256" key="1">
    <source>
        <dbReference type="SAM" id="MobiDB-lite"/>
    </source>
</evidence>
<dbReference type="Proteomes" id="UP001499882">
    <property type="component" value="Unassembled WGS sequence"/>
</dbReference>
<evidence type="ECO:0000313" key="3">
    <source>
        <dbReference type="Proteomes" id="UP001499882"/>
    </source>
</evidence>
<sequence>MSAEETTSGLPSITRSMLARTLPTTLAKVSRSAPPVTPPPAELSTSSLPRCPTASYDAAIAVSPP</sequence>
<gene>
    <name evidence="2" type="ORF">GCM10023350_50640</name>
</gene>
<comment type="caution">
    <text evidence="2">The sequence shown here is derived from an EMBL/GenBank/DDBJ whole genome shotgun (WGS) entry which is preliminary data.</text>
</comment>
<protein>
    <submittedName>
        <fullName evidence="2">Uncharacterized protein</fullName>
    </submittedName>
</protein>
<dbReference type="EMBL" id="BAABKN010000036">
    <property type="protein sequence ID" value="GAA4758667.1"/>
    <property type="molecule type" value="Genomic_DNA"/>
</dbReference>
<accession>A0ABP8ZJW4</accession>
<feature type="region of interest" description="Disordered" evidence="1">
    <location>
        <begin position="26"/>
        <end position="50"/>
    </location>
</feature>
<organism evidence="2 3">
    <name type="scientific">Nocardioides endophyticus</name>
    <dbReference type="NCBI Taxonomy" id="1353775"/>
    <lineage>
        <taxon>Bacteria</taxon>
        <taxon>Bacillati</taxon>
        <taxon>Actinomycetota</taxon>
        <taxon>Actinomycetes</taxon>
        <taxon>Propionibacteriales</taxon>
        <taxon>Nocardioidaceae</taxon>
        <taxon>Nocardioides</taxon>
    </lineage>
</organism>
<reference evidence="3" key="1">
    <citation type="journal article" date="2019" name="Int. J. Syst. Evol. Microbiol.">
        <title>The Global Catalogue of Microorganisms (GCM) 10K type strain sequencing project: providing services to taxonomists for standard genome sequencing and annotation.</title>
        <authorList>
            <consortium name="The Broad Institute Genomics Platform"/>
            <consortium name="The Broad Institute Genome Sequencing Center for Infectious Disease"/>
            <person name="Wu L."/>
            <person name="Ma J."/>
        </authorList>
    </citation>
    <scope>NUCLEOTIDE SEQUENCE [LARGE SCALE GENOMIC DNA]</scope>
    <source>
        <strain evidence="3">JCM 18532</strain>
    </source>
</reference>
<name>A0ABP8ZJW4_9ACTN</name>